<keyword evidence="18" id="KW-1185">Reference proteome</keyword>
<protein>
    <recommendedName>
        <fullName evidence="14">RPE-retinal G protein-coupled receptor</fullName>
    </recommendedName>
</protein>
<feature type="transmembrane region" description="Helical" evidence="15">
    <location>
        <begin position="175"/>
        <end position="200"/>
    </location>
</feature>
<keyword evidence="7" id="KW-0297">G-protein coupled receptor</keyword>
<keyword evidence="12" id="KW-0844">Vision</keyword>
<keyword evidence="3 15" id="KW-0812">Transmembrane</keyword>
<keyword evidence="9" id="KW-1015">Disulfide bond</keyword>
<dbReference type="PRINTS" id="PR00667">
    <property type="entry name" value="RPERETINALR"/>
</dbReference>
<dbReference type="PRINTS" id="PR00237">
    <property type="entry name" value="GPCRRHODOPSN"/>
</dbReference>
<dbReference type="GO" id="GO:0016020">
    <property type="term" value="C:membrane"/>
    <property type="evidence" value="ECO:0007669"/>
    <property type="project" value="UniProtKB-SubCell"/>
</dbReference>
<evidence type="ECO:0000256" key="13">
    <source>
        <dbReference type="ARBA" id="ARBA00057095"/>
    </source>
</evidence>
<evidence type="ECO:0000256" key="10">
    <source>
        <dbReference type="ARBA" id="ARBA00023170"/>
    </source>
</evidence>
<dbReference type="GO" id="GO:0007602">
    <property type="term" value="P:phototransduction"/>
    <property type="evidence" value="ECO:0007669"/>
    <property type="project" value="UniProtKB-KW"/>
</dbReference>
<dbReference type="Pfam" id="PF00001">
    <property type="entry name" value="7tm_1"/>
    <property type="match status" value="1"/>
</dbReference>
<dbReference type="EMBL" id="JBHFQA010000023">
    <property type="protein sequence ID" value="KAL2078474.1"/>
    <property type="molecule type" value="Genomic_DNA"/>
</dbReference>
<evidence type="ECO:0000256" key="5">
    <source>
        <dbReference type="ARBA" id="ARBA00022989"/>
    </source>
</evidence>
<dbReference type="Gene3D" id="1.20.1070.10">
    <property type="entry name" value="Rhodopsin 7-helix transmembrane proteins"/>
    <property type="match status" value="1"/>
</dbReference>
<dbReference type="SUPFAM" id="SSF81321">
    <property type="entry name" value="Family A G protein-coupled receptor-like"/>
    <property type="match status" value="1"/>
</dbReference>
<reference evidence="17 18" key="1">
    <citation type="submission" date="2024-09" db="EMBL/GenBank/DDBJ databases">
        <title>A chromosome-level genome assembly of Gray's grenadier anchovy, Coilia grayii.</title>
        <authorList>
            <person name="Fu Z."/>
        </authorList>
    </citation>
    <scope>NUCLEOTIDE SEQUENCE [LARGE SCALE GENOMIC DNA]</scope>
    <source>
        <strain evidence="17">G4</strain>
        <tissue evidence="17">Muscle</tissue>
    </source>
</reference>
<dbReference type="PANTHER" id="PTHR24240">
    <property type="entry name" value="OPSIN"/>
    <property type="match status" value="1"/>
</dbReference>
<keyword evidence="6" id="KW-0157">Chromophore</keyword>
<feature type="transmembrane region" description="Helical" evidence="15">
    <location>
        <begin position="122"/>
        <end position="144"/>
    </location>
</feature>
<dbReference type="FunFam" id="1.20.1070.10:FF:000139">
    <property type="entry name" value="RPE-retinal G protein-coupled receptor isoform X1"/>
    <property type="match status" value="1"/>
</dbReference>
<gene>
    <name evidence="17" type="ORF">ACEWY4_026159</name>
</gene>
<keyword evidence="4" id="KW-0681">Retinal protein</keyword>
<feature type="domain" description="G-protein coupled receptors family 1 profile" evidence="16">
    <location>
        <begin position="32"/>
        <end position="266"/>
    </location>
</feature>
<keyword evidence="2" id="KW-0716">Sensory transduction</keyword>
<keyword evidence="10" id="KW-0675">Receptor</keyword>
<feature type="transmembrane region" description="Helical" evidence="15">
    <location>
        <begin position="221"/>
        <end position="243"/>
    </location>
</feature>
<evidence type="ECO:0000256" key="8">
    <source>
        <dbReference type="ARBA" id="ARBA00023136"/>
    </source>
</evidence>
<evidence type="ECO:0000313" key="18">
    <source>
        <dbReference type="Proteomes" id="UP001591681"/>
    </source>
</evidence>
<keyword evidence="4" id="KW-0600">Photoreceptor protein</keyword>
<evidence type="ECO:0000259" key="16">
    <source>
        <dbReference type="PROSITE" id="PS50262"/>
    </source>
</evidence>
<dbReference type="InterPro" id="IPR017452">
    <property type="entry name" value="GPCR_Rhodpsn_7TM"/>
</dbReference>
<evidence type="ECO:0000256" key="1">
    <source>
        <dbReference type="ARBA" id="ARBA00004141"/>
    </source>
</evidence>
<proteinExistence type="predicted"/>
<dbReference type="PROSITE" id="PS50262">
    <property type="entry name" value="G_PROTEIN_RECEP_F1_2"/>
    <property type="match status" value="1"/>
</dbReference>
<evidence type="ECO:0000256" key="4">
    <source>
        <dbReference type="ARBA" id="ARBA00022925"/>
    </source>
</evidence>
<evidence type="ECO:0000256" key="2">
    <source>
        <dbReference type="ARBA" id="ARBA00022606"/>
    </source>
</evidence>
<sequence length="295" mass="33411">MAGYPLPEGFSDFDMFTFGSALLVEGLLGFFLNSIAALSFLLIKEQQTPSNFLVFNLNIADLMLNVNALLAAYASYVRVWPFGIDGCVLHGFQGMISILAAISFVALVSWDKYHYWCTKQPLFWATSGTMCVMVWVTAIFWAALPLPSIGWGEYDFEPMRTCCCLDYTKGNWGYISYMLSITVSYLFIPLVVMHSSYNSIYAYFKKTHSYKFNTNIPETTLLLTWGPYVLMCMYACVGNARLVPPKYRMMLPVLAKTSPIFHAILYSFNNEAYRGGIWRLLTGQKVADNMADKIK</sequence>
<evidence type="ECO:0000256" key="3">
    <source>
        <dbReference type="ARBA" id="ARBA00022692"/>
    </source>
</evidence>
<feature type="transmembrane region" description="Helical" evidence="15">
    <location>
        <begin position="88"/>
        <end position="110"/>
    </location>
</feature>
<dbReference type="InterPro" id="IPR000276">
    <property type="entry name" value="GPCR_Rhodpsn"/>
</dbReference>
<comment type="caution">
    <text evidence="17">The sequence shown here is derived from an EMBL/GenBank/DDBJ whole genome shotgun (WGS) entry which is preliminary data.</text>
</comment>
<name>A0ABD1IV19_9TELE</name>
<dbReference type="InterPro" id="IPR050125">
    <property type="entry name" value="GPCR_opsins"/>
</dbReference>
<keyword evidence="5 15" id="KW-1133">Transmembrane helix</keyword>
<evidence type="ECO:0000256" key="9">
    <source>
        <dbReference type="ARBA" id="ARBA00023157"/>
    </source>
</evidence>
<comment type="function">
    <text evidence="13">Receptor for all-trans- and 11-cis-retinal. Binds preferentially to the former and may catalyze the isomerization of the chromophore by a retinochrome-like mechanism.</text>
</comment>
<dbReference type="GO" id="GO:0007601">
    <property type="term" value="P:visual perception"/>
    <property type="evidence" value="ECO:0007669"/>
    <property type="project" value="UniProtKB-KW"/>
</dbReference>
<comment type="subcellular location">
    <subcellularLocation>
        <location evidence="1">Membrane</location>
        <topology evidence="1">Multi-pass membrane protein</topology>
    </subcellularLocation>
</comment>
<evidence type="ECO:0000256" key="6">
    <source>
        <dbReference type="ARBA" id="ARBA00022991"/>
    </source>
</evidence>
<dbReference type="Proteomes" id="UP001591681">
    <property type="component" value="Unassembled WGS sequence"/>
</dbReference>
<evidence type="ECO:0000256" key="7">
    <source>
        <dbReference type="ARBA" id="ARBA00023040"/>
    </source>
</evidence>
<feature type="transmembrane region" description="Helical" evidence="15">
    <location>
        <begin position="20"/>
        <end position="43"/>
    </location>
</feature>
<organism evidence="17 18">
    <name type="scientific">Coilia grayii</name>
    <name type="common">Gray's grenadier anchovy</name>
    <dbReference type="NCBI Taxonomy" id="363190"/>
    <lineage>
        <taxon>Eukaryota</taxon>
        <taxon>Metazoa</taxon>
        <taxon>Chordata</taxon>
        <taxon>Craniata</taxon>
        <taxon>Vertebrata</taxon>
        <taxon>Euteleostomi</taxon>
        <taxon>Actinopterygii</taxon>
        <taxon>Neopterygii</taxon>
        <taxon>Teleostei</taxon>
        <taxon>Clupei</taxon>
        <taxon>Clupeiformes</taxon>
        <taxon>Clupeoidei</taxon>
        <taxon>Engraulidae</taxon>
        <taxon>Coilinae</taxon>
        <taxon>Coilia</taxon>
    </lineage>
</organism>
<keyword evidence="8 15" id="KW-0472">Membrane</keyword>
<accession>A0ABD1IV19</accession>
<dbReference type="GO" id="GO:0004930">
    <property type="term" value="F:G protein-coupled receptor activity"/>
    <property type="evidence" value="ECO:0007669"/>
    <property type="project" value="UniProtKB-KW"/>
</dbReference>
<dbReference type="AlphaFoldDB" id="A0ABD1IV19"/>
<keyword evidence="11" id="KW-0807">Transducer</keyword>
<dbReference type="InterPro" id="IPR001793">
    <property type="entry name" value="RPE_GPCR"/>
</dbReference>
<evidence type="ECO:0000256" key="12">
    <source>
        <dbReference type="ARBA" id="ARBA00023305"/>
    </source>
</evidence>
<evidence type="ECO:0000256" key="15">
    <source>
        <dbReference type="SAM" id="Phobius"/>
    </source>
</evidence>
<evidence type="ECO:0000256" key="11">
    <source>
        <dbReference type="ARBA" id="ARBA00023224"/>
    </source>
</evidence>
<evidence type="ECO:0000256" key="14">
    <source>
        <dbReference type="ARBA" id="ARBA00073686"/>
    </source>
</evidence>
<feature type="transmembrane region" description="Helical" evidence="15">
    <location>
        <begin position="55"/>
        <end position="76"/>
    </location>
</feature>
<evidence type="ECO:0000313" key="17">
    <source>
        <dbReference type="EMBL" id="KAL2078474.1"/>
    </source>
</evidence>